<dbReference type="EMBL" id="SFCI01000047">
    <property type="protein sequence ID" value="TFY83172.1"/>
    <property type="molecule type" value="Genomic_DNA"/>
</dbReference>
<name>A0A4Z0A7Y3_9AGAM</name>
<dbReference type="PROSITE" id="PS50174">
    <property type="entry name" value="G_PATCH"/>
    <property type="match status" value="1"/>
</dbReference>
<dbReference type="PANTHER" id="PTHR13384:SF19">
    <property type="entry name" value="G PATCH DOMAIN-CONTAINING PROTEIN 1"/>
    <property type="match status" value="1"/>
</dbReference>
<dbReference type="STRING" id="135208.A0A4Z0A7Y3"/>
<keyword evidence="4" id="KW-1185">Reference proteome</keyword>
<dbReference type="InterPro" id="IPR011666">
    <property type="entry name" value="DUF1604"/>
</dbReference>
<proteinExistence type="predicted"/>
<feature type="compositionally biased region" description="Acidic residues" evidence="1">
    <location>
        <begin position="675"/>
        <end position="685"/>
    </location>
</feature>
<feature type="region of interest" description="Disordered" evidence="1">
    <location>
        <begin position="129"/>
        <end position="154"/>
    </location>
</feature>
<dbReference type="GO" id="GO:0003723">
    <property type="term" value="F:RNA binding"/>
    <property type="evidence" value="ECO:0007669"/>
    <property type="project" value="TreeGrafter"/>
</dbReference>
<dbReference type="GO" id="GO:0005634">
    <property type="term" value="C:nucleus"/>
    <property type="evidence" value="ECO:0007669"/>
    <property type="project" value="TreeGrafter"/>
</dbReference>
<evidence type="ECO:0000256" key="1">
    <source>
        <dbReference type="SAM" id="MobiDB-lite"/>
    </source>
</evidence>
<dbReference type="GO" id="GO:0006397">
    <property type="term" value="P:mRNA processing"/>
    <property type="evidence" value="ECO:0007669"/>
    <property type="project" value="InterPro"/>
</dbReference>
<evidence type="ECO:0000313" key="3">
    <source>
        <dbReference type="EMBL" id="TFY83172.1"/>
    </source>
</evidence>
<dbReference type="InterPro" id="IPR000467">
    <property type="entry name" value="G_patch_dom"/>
</dbReference>
<comment type="caution">
    <text evidence="3">The sequence shown here is derived from an EMBL/GenBank/DDBJ whole genome shotgun (WGS) entry which is preliminary data.</text>
</comment>
<sequence length="699" mass="76846">MGSTFRLKRKLQEQGVDLSSRRATENFCLIGTPLPPLEKSRDTGEYVPLWKQDVRDEKGRRRLHGAFTGGFSAGYFNTVGSAEGWAPKSFVSSRSERAKQKAARPEDYMDEEDLVELRESQVMDKFGKQEGLGGTEAELRKRGAVEEEEEEDSLAKSLREALIPAGEDTPGMKLLRKMGWRPGQGVGPRVTWRQRKVQDLLAAGKSLNDIDIDALEDDEEAKKHMYPPRDTVATRHGRKEDKHGLGYVGQLGLQESLGQKRKGPSGPSLSAGFGLGALNEAEEDDIDVYDSSARGERTHMAFDASDPDAEDRFALKRSQARAAGAPRMMSAGLQRFDDGTPIATGFILADKPSFDMRRFPLPEVPAGWKPNPRRVWEKAEGKENVEVADKSKDVAAAWRNKLTPGERGAMLGETPLPSKPRSVFEYLSQKDRERIQHAATTFKAAPSEPGPAAEAEVDIHMLPFTPAHTAESALKGFMPFAGDPAKQARPRTGRRSRSCCRALALDFEEDDYSALVAQLAAPQPGKVRSVLVGLEDLRLSGLPASSAAIDTLYGQLGKVTSLHLNCHHLDEQFFKKLFPPTEGAAPFPLPSLVDLSSSGVDGDQIHALVEARKARPVKRVYVEVDDIVEPADEQWLRQNLEHFAFFEGSDDEEEDMVEIAEIDFADANGNGNIVEEGDNEEEQEEQGGALEGSNEGATQ</sequence>
<dbReference type="Pfam" id="PF07713">
    <property type="entry name" value="DUF1604"/>
    <property type="match status" value="1"/>
</dbReference>
<dbReference type="Proteomes" id="UP000298061">
    <property type="component" value="Unassembled WGS sequence"/>
</dbReference>
<reference evidence="3 4" key="1">
    <citation type="submission" date="2019-02" db="EMBL/GenBank/DDBJ databases">
        <title>Genome sequencing of the rare red list fungi Hericium alpestre (H. flagellum).</title>
        <authorList>
            <person name="Buettner E."/>
            <person name="Kellner H."/>
        </authorList>
    </citation>
    <scope>NUCLEOTIDE SEQUENCE [LARGE SCALE GENOMIC DNA]</scope>
    <source>
        <strain evidence="3 4">DSM 108284</strain>
    </source>
</reference>
<gene>
    <name evidence="3" type="ORF">EWM64_g843</name>
</gene>
<protein>
    <recommendedName>
        <fullName evidence="2">G-patch domain-containing protein</fullName>
    </recommendedName>
</protein>
<dbReference type="PANTHER" id="PTHR13384">
    <property type="entry name" value="G PATCH DOMAIN-CONTAINING PROTEIN 1"/>
    <property type="match status" value="1"/>
</dbReference>
<organism evidence="3 4">
    <name type="scientific">Hericium alpestre</name>
    <dbReference type="NCBI Taxonomy" id="135208"/>
    <lineage>
        <taxon>Eukaryota</taxon>
        <taxon>Fungi</taxon>
        <taxon>Dikarya</taxon>
        <taxon>Basidiomycota</taxon>
        <taxon>Agaricomycotina</taxon>
        <taxon>Agaricomycetes</taxon>
        <taxon>Russulales</taxon>
        <taxon>Hericiaceae</taxon>
        <taxon>Hericium</taxon>
    </lineage>
</organism>
<evidence type="ECO:0000313" key="4">
    <source>
        <dbReference type="Proteomes" id="UP000298061"/>
    </source>
</evidence>
<evidence type="ECO:0000259" key="2">
    <source>
        <dbReference type="PROSITE" id="PS50174"/>
    </source>
</evidence>
<feature type="region of interest" description="Disordered" evidence="1">
    <location>
        <begin position="666"/>
        <end position="699"/>
    </location>
</feature>
<dbReference type="Pfam" id="PF01585">
    <property type="entry name" value="G-patch"/>
    <property type="match status" value="1"/>
</dbReference>
<accession>A0A4Z0A7Y3</accession>
<dbReference type="OrthoDB" id="20507at2759"/>
<feature type="domain" description="G-patch" evidence="2">
    <location>
        <begin position="167"/>
        <end position="187"/>
    </location>
</feature>
<dbReference type="AlphaFoldDB" id="A0A4Z0A7Y3"/>